<dbReference type="Pfam" id="PF01520">
    <property type="entry name" value="Amidase_3"/>
    <property type="match status" value="1"/>
</dbReference>
<dbReference type="Gene3D" id="3.20.20.80">
    <property type="entry name" value="Glycosidases"/>
    <property type="match status" value="1"/>
</dbReference>
<dbReference type="PANTHER" id="PTHR43405:SF1">
    <property type="entry name" value="GLYCOSYL HYDROLASE DIGH"/>
    <property type="match status" value="1"/>
</dbReference>
<dbReference type="PANTHER" id="PTHR43405">
    <property type="entry name" value="GLYCOSYL HYDROLASE DIGH"/>
    <property type="match status" value="1"/>
</dbReference>
<dbReference type="InterPro" id="IPR052177">
    <property type="entry name" value="Divisome_Glycosyl_Hydrolase"/>
</dbReference>
<keyword evidence="3" id="KW-1185">Reference proteome</keyword>
<reference evidence="2 3" key="1">
    <citation type="submission" date="2020-09" db="EMBL/GenBank/DDBJ databases">
        <title>Characterization and genome sequencing of Ruminiclostridium sp. nov. MA18.</title>
        <authorList>
            <person name="Rettenmaier R."/>
            <person name="Kowollik M.-L."/>
            <person name="Liebl W."/>
            <person name="Zverlov V."/>
        </authorList>
    </citation>
    <scope>NUCLEOTIDE SEQUENCE [LARGE SCALE GENOMIC DNA]</scope>
    <source>
        <strain evidence="2 3">MA18</strain>
    </source>
</reference>
<dbReference type="Proteomes" id="UP000306409">
    <property type="component" value="Chromosome"/>
</dbReference>
<dbReference type="InterPro" id="IPR017853">
    <property type="entry name" value="GH"/>
</dbReference>
<dbReference type="SUPFAM" id="SSF51445">
    <property type="entry name" value="(Trans)glycosidases"/>
    <property type="match status" value="1"/>
</dbReference>
<dbReference type="Pfam" id="PF02638">
    <property type="entry name" value="GHL10"/>
    <property type="match status" value="1"/>
</dbReference>
<dbReference type="RefSeq" id="WP_137698850.1">
    <property type="nucleotide sequence ID" value="NZ_CP061336.1"/>
</dbReference>
<protein>
    <submittedName>
        <fullName evidence="2">Family 10 glycosylhydrolase</fullName>
    </submittedName>
</protein>
<keyword evidence="1" id="KW-0732">Signal</keyword>
<name>A0A4U7J8H0_9FIRM</name>
<dbReference type="Gene3D" id="3.40.630.40">
    <property type="entry name" value="Zn-dependent exopeptidases"/>
    <property type="match status" value="1"/>
</dbReference>
<dbReference type="AlphaFoldDB" id="A0A4U7J8H0"/>
<dbReference type="CDD" id="cd02696">
    <property type="entry name" value="MurNAc-LAA"/>
    <property type="match status" value="1"/>
</dbReference>
<dbReference type="GO" id="GO:0009253">
    <property type="term" value="P:peptidoglycan catabolic process"/>
    <property type="evidence" value="ECO:0007669"/>
    <property type="project" value="InterPro"/>
</dbReference>
<proteinExistence type="predicted"/>
<dbReference type="GO" id="GO:0008745">
    <property type="term" value="F:N-acetylmuramoyl-L-alanine amidase activity"/>
    <property type="evidence" value="ECO:0007669"/>
    <property type="project" value="InterPro"/>
</dbReference>
<keyword evidence="2" id="KW-0378">Hydrolase</keyword>
<accession>A0A4U7J8H0</accession>
<dbReference type="EMBL" id="CP061336">
    <property type="protein sequence ID" value="QNU65928.1"/>
    <property type="molecule type" value="Genomic_DNA"/>
</dbReference>
<dbReference type="KEGG" id="rher:EHE19_013660"/>
<dbReference type="SMART" id="SM00646">
    <property type="entry name" value="Ami_3"/>
    <property type="match status" value="1"/>
</dbReference>
<evidence type="ECO:0000256" key="1">
    <source>
        <dbReference type="ARBA" id="ARBA00022729"/>
    </source>
</evidence>
<dbReference type="OrthoDB" id="43070at2"/>
<dbReference type="InterPro" id="IPR003790">
    <property type="entry name" value="GHL10"/>
</dbReference>
<gene>
    <name evidence="2" type="ORF">EHE19_013660</name>
</gene>
<dbReference type="SUPFAM" id="SSF53187">
    <property type="entry name" value="Zn-dependent exopeptidases"/>
    <property type="match status" value="1"/>
</dbReference>
<evidence type="ECO:0000313" key="3">
    <source>
        <dbReference type="Proteomes" id="UP000306409"/>
    </source>
</evidence>
<organism evidence="2 3">
    <name type="scientific">Ruminiclostridium herbifermentans</name>
    <dbReference type="NCBI Taxonomy" id="2488810"/>
    <lineage>
        <taxon>Bacteria</taxon>
        <taxon>Bacillati</taxon>
        <taxon>Bacillota</taxon>
        <taxon>Clostridia</taxon>
        <taxon>Eubacteriales</taxon>
        <taxon>Oscillospiraceae</taxon>
        <taxon>Ruminiclostridium</taxon>
    </lineage>
</organism>
<evidence type="ECO:0000313" key="2">
    <source>
        <dbReference type="EMBL" id="QNU65928.1"/>
    </source>
</evidence>
<sequence>MNKKIGAICVLLVVLMIFPIIGSKVFIDKPYEGNVSNAQDMQLNEDLRGVWIASVSNINFPSKPGLTAEEQMKELDKIIENTEYMGLNAIFFQVRPTGDALYKSSIYPWSSYLTGQQGKANDKDFDPLAYIIEQGHKKGIQIHAWINPLRLSMGTTSKPDKDLKVLSANHPAKKIPNAVVTAHTGQLYLDPGYPEAIKLITDGIAEIVKNYDVDGIHFDDYFYPSKTEAKNNEDFKDDETYKKYKGNFKNKDDWRRNNIDTLVKNSYETVKSIKPEVQFGISPFAIWSNKDRNPEGSDTQGGISTYYDYYADSRKWVKEEYLDYIAPQIYWNIGFKVADYSVLLDWWKNVCSGTNVKLYVGHAAYKINDTTQANEWLDPLQIPKQIALNRESNAVSGSIFYGYAKLAANSLGIKDKLHGIYVAGRDPGSNVPEDRQLIISQPSNGYETSASKVSILGSGDPNQPIYLEDTEIETSEDGYLTVFVDLKNGENSFVFKHKGKETVLKIIKKGTTAAPYKMTKPEFKPNSFSPTQAMTMKTGQKVTFSCEAPKGSKVWVEIGTYKVNLTSVEGANNSDASSNKIDKNELTPVKYTGTFEFPAVKGNQRVLSLGKPVFVLDYNGKKVTKSLSNIISVQSSKYQKYAVVNTKETEVPARSGPASSYSRVTPLINGASDYVVGQQNNFYLLKSGVWVAASDVKIVNDKALKTNTISSIKVKANSNYTDIAFKMPVNTVFDVSAQSGTVTLTLFNTKGIKVSAAAPSSSIYSSVICQNISGNAVYTFKLKAADKYFGYYAQYKNGELVFSLKNAPKIDKNSSKPLTGLKVLLDAGHGGNESGAVGPLGNRGLYEKDINLSIALNTRKYLKALGATVIMTRTSDTTVSLTERANLIRKEKPDIAVSIHNNSMDVTADYSKHKGFLTLYSQAGSKATAGFIQEEMVRELGRENDGYRWQSLSVCIPTQAPAILVECGFMSNPSEYEWLVNYENQVNIANSLGKAIENWAIKNAR</sequence>
<dbReference type="InterPro" id="IPR002508">
    <property type="entry name" value="MurNAc-LAA_cat"/>
</dbReference>